<dbReference type="AlphaFoldDB" id="A0A9X0A255"/>
<keyword evidence="6 10" id="KW-0472">Membrane</keyword>
<dbReference type="PROSITE" id="PS00237">
    <property type="entry name" value="G_PROTEIN_RECEP_F1_1"/>
    <property type="match status" value="1"/>
</dbReference>
<reference evidence="12" key="1">
    <citation type="submission" date="2023-01" db="EMBL/GenBank/DDBJ databases">
        <title>Genome assembly of the deep-sea coral Lophelia pertusa.</title>
        <authorList>
            <person name="Herrera S."/>
            <person name="Cordes E."/>
        </authorList>
    </citation>
    <scope>NUCLEOTIDE SEQUENCE</scope>
    <source>
        <strain evidence="12">USNM1676648</strain>
        <tissue evidence="12">Polyp</tissue>
    </source>
</reference>
<feature type="transmembrane region" description="Helical" evidence="10">
    <location>
        <begin position="241"/>
        <end position="266"/>
    </location>
</feature>
<dbReference type="Proteomes" id="UP001163046">
    <property type="component" value="Unassembled WGS sequence"/>
</dbReference>
<evidence type="ECO:0000256" key="5">
    <source>
        <dbReference type="ARBA" id="ARBA00023040"/>
    </source>
</evidence>
<dbReference type="PRINTS" id="PR01012">
    <property type="entry name" value="NRPEPTIDEYR"/>
</dbReference>
<comment type="similarity">
    <text evidence="2 9">Belongs to the G-protein coupled receptor 1 family.</text>
</comment>
<dbReference type="PRINTS" id="PR00237">
    <property type="entry name" value="GPCRRHODOPSN"/>
</dbReference>
<comment type="subcellular location">
    <subcellularLocation>
        <location evidence="1">Membrane</location>
        <topology evidence="1">Multi-pass membrane protein</topology>
    </subcellularLocation>
</comment>
<proteinExistence type="inferred from homology"/>
<sequence length="360" mass="40635">MNMSALNCSAIINASSSTNCTAWSPFVGYSEPTELAILRLLAYAVIFVLGVGGNLLVILAIRRPQMKSVTNVFITNLAVADFLVCLLNVPMVTTLGHLGYWPFGEFMCKFLSSFQGVSLSASVGTLIAVAADRFKMIVLYQRPNTKIYQAYMYVALIWISSTALPFPLLLFSHVIQGPNGKDLCVEIWPDASSRKMYTLLVVILLYFIPLGAISVLYSLIIRKLWSLSESQKVSQQRQKRIVRMLVIVVILFAVCWLPYHILFLYLDFGDPQITYSMLSAIMSTQWFIYSNSACNPIVYAVFNTNYRREFARMLRCKRNERRAGKNNEIKMNRKELEKNISITDSCEDDSVTSCMSTTAI</sequence>
<evidence type="ECO:0000256" key="4">
    <source>
        <dbReference type="ARBA" id="ARBA00022989"/>
    </source>
</evidence>
<keyword evidence="5 9" id="KW-0297">G-protein coupled receptor</keyword>
<dbReference type="Pfam" id="PF00001">
    <property type="entry name" value="7tm_1"/>
    <property type="match status" value="1"/>
</dbReference>
<feature type="domain" description="G-protein coupled receptors family 1 profile" evidence="11">
    <location>
        <begin position="53"/>
        <end position="299"/>
    </location>
</feature>
<dbReference type="PROSITE" id="PS50262">
    <property type="entry name" value="G_PROTEIN_RECEP_F1_2"/>
    <property type="match status" value="1"/>
</dbReference>
<dbReference type="InterPro" id="IPR000276">
    <property type="entry name" value="GPCR_Rhodpsn"/>
</dbReference>
<comment type="caution">
    <text evidence="12">The sequence shown here is derived from an EMBL/GenBank/DDBJ whole genome shotgun (WGS) entry which is preliminary data.</text>
</comment>
<evidence type="ECO:0000313" key="13">
    <source>
        <dbReference type="Proteomes" id="UP001163046"/>
    </source>
</evidence>
<keyword evidence="8 9" id="KW-0807">Transducer</keyword>
<name>A0A9X0A255_9CNID</name>
<keyword evidence="13" id="KW-1185">Reference proteome</keyword>
<accession>A0A9X0A255</accession>
<evidence type="ECO:0000259" key="11">
    <source>
        <dbReference type="PROSITE" id="PS50262"/>
    </source>
</evidence>
<dbReference type="InterPro" id="IPR000611">
    <property type="entry name" value="NPY_rcpt"/>
</dbReference>
<evidence type="ECO:0000256" key="3">
    <source>
        <dbReference type="ARBA" id="ARBA00022692"/>
    </source>
</evidence>
<evidence type="ECO:0000256" key="8">
    <source>
        <dbReference type="ARBA" id="ARBA00023224"/>
    </source>
</evidence>
<dbReference type="SMART" id="SM01381">
    <property type="entry name" value="7TM_GPCR_Srsx"/>
    <property type="match status" value="1"/>
</dbReference>
<dbReference type="OrthoDB" id="5953437at2759"/>
<evidence type="ECO:0000256" key="6">
    <source>
        <dbReference type="ARBA" id="ARBA00023136"/>
    </source>
</evidence>
<feature type="transmembrane region" description="Helical" evidence="10">
    <location>
        <begin position="73"/>
        <end position="93"/>
    </location>
</feature>
<dbReference type="PANTHER" id="PTHR45695">
    <property type="entry name" value="LEUCOKININ RECEPTOR-RELATED"/>
    <property type="match status" value="1"/>
</dbReference>
<evidence type="ECO:0000256" key="1">
    <source>
        <dbReference type="ARBA" id="ARBA00004141"/>
    </source>
</evidence>
<dbReference type="InterPro" id="IPR017452">
    <property type="entry name" value="GPCR_Rhodpsn_7TM"/>
</dbReference>
<dbReference type="FunFam" id="1.20.1070.10:FF:000291">
    <property type="entry name" value="Predicted protein"/>
    <property type="match status" value="1"/>
</dbReference>
<feature type="transmembrane region" description="Helical" evidence="10">
    <location>
        <begin position="286"/>
        <end position="306"/>
    </location>
</feature>
<evidence type="ECO:0000256" key="2">
    <source>
        <dbReference type="ARBA" id="ARBA00010663"/>
    </source>
</evidence>
<evidence type="ECO:0000256" key="7">
    <source>
        <dbReference type="ARBA" id="ARBA00023170"/>
    </source>
</evidence>
<gene>
    <name evidence="12" type="ORF">OS493_017372</name>
</gene>
<evidence type="ECO:0000313" key="12">
    <source>
        <dbReference type="EMBL" id="KAJ7391675.1"/>
    </source>
</evidence>
<dbReference type="GO" id="GO:0004983">
    <property type="term" value="F:neuropeptide Y receptor activity"/>
    <property type="evidence" value="ECO:0007669"/>
    <property type="project" value="InterPro"/>
</dbReference>
<dbReference type="GO" id="GO:0005886">
    <property type="term" value="C:plasma membrane"/>
    <property type="evidence" value="ECO:0007669"/>
    <property type="project" value="TreeGrafter"/>
</dbReference>
<organism evidence="12 13">
    <name type="scientific">Desmophyllum pertusum</name>
    <dbReference type="NCBI Taxonomy" id="174260"/>
    <lineage>
        <taxon>Eukaryota</taxon>
        <taxon>Metazoa</taxon>
        <taxon>Cnidaria</taxon>
        <taxon>Anthozoa</taxon>
        <taxon>Hexacorallia</taxon>
        <taxon>Scleractinia</taxon>
        <taxon>Caryophylliina</taxon>
        <taxon>Caryophylliidae</taxon>
        <taxon>Desmophyllum</taxon>
    </lineage>
</organism>
<dbReference type="PANTHER" id="PTHR45695:SF9">
    <property type="entry name" value="LEUCOKININ RECEPTOR"/>
    <property type="match status" value="1"/>
</dbReference>
<feature type="transmembrane region" description="Helical" evidence="10">
    <location>
        <begin position="151"/>
        <end position="176"/>
    </location>
</feature>
<feature type="transmembrane region" description="Helical" evidence="10">
    <location>
        <begin position="113"/>
        <end position="131"/>
    </location>
</feature>
<feature type="transmembrane region" description="Helical" evidence="10">
    <location>
        <begin position="40"/>
        <end position="61"/>
    </location>
</feature>
<dbReference type="Gene3D" id="1.20.1070.10">
    <property type="entry name" value="Rhodopsin 7-helix transmembrane proteins"/>
    <property type="match status" value="1"/>
</dbReference>
<evidence type="ECO:0000256" key="10">
    <source>
        <dbReference type="SAM" id="Phobius"/>
    </source>
</evidence>
<feature type="transmembrane region" description="Helical" evidence="10">
    <location>
        <begin position="196"/>
        <end position="220"/>
    </location>
</feature>
<keyword evidence="4 10" id="KW-1133">Transmembrane helix</keyword>
<keyword evidence="3 9" id="KW-0812">Transmembrane</keyword>
<dbReference type="EMBL" id="MU825405">
    <property type="protein sequence ID" value="KAJ7391675.1"/>
    <property type="molecule type" value="Genomic_DNA"/>
</dbReference>
<dbReference type="SUPFAM" id="SSF81321">
    <property type="entry name" value="Family A G protein-coupled receptor-like"/>
    <property type="match status" value="1"/>
</dbReference>
<protein>
    <recommendedName>
        <fullName evidence="11">G-protein coupled receptors family 1 profile domain-containing protein</fullName>
    </recommendedName>
</protein>
<evidence type="ECO:0000256" key="9">
    <source>
        <dbReference type="RuleBase" id="RU000688"/>
    </source>
</evidence>
<keyword evidence="7 9" id="KW-0675">Receptor</keyword>